<keyword evidence="3 6" id="KW-0963">Cytoplasm</keyword>
<dbReference type="InterPro" id="IPR036584">
    <property type="entry name" value="FliS_sf"/>
</dbReference>
<evidence type="ECO:0000313" key="7">
    <source>
        <dbReference type="EMBL" id="SFF25032.1"/>
    </source>
</evidence>
<comment type="similarity">
    <text evidence="2 6">Belongs to the FliS family.</text>
</comment>
<dbReference type="GO" id="GO:0071973">
    <property type="term" value="P:bacterial-type flagellum-dependent cell motility"/>
    <property type="evidence" value="ECO:0007669"/>
    <property type="project" value="TreeGrafter"/>
</dbReference>
<dbReference type="RefSeq" id="WP_091190016.1">
    <property type="nucleotide sequence ID" value="NZ_FOMT01000006.1"/>
</dbReference>
<evidence type="ECO:0000256" key="4">
    <source>
        <dbReference type="ARBA" id="ARBA00022795"/>
    </source>
</evidence>
<proteinExistence type="inferred from homology"/>
<dbReference type="AlphaFoldDB" id="A0A1I2H5R7"/>
<keyword evidence="4 6" id="KW-1005">Bacterial flagellum biogenesis</keyword>
<dbReference type="OrthoDB" id="1524959at2"/>
<sequence length="141" mass="15860">MQYQPRNPYMQTSVQTANPAALLIMLYDGAIRFCRQGIEAIKEQRNADAHTSLMKTQDIISEFIITLDRSNPVSESLLLLYDYFKQRLIEANTQKNAEPAEEVLEHLLDLKATWVEAAKQVNQMAGQANGSSFTATHSTVV</sequence>
<dbReference type="PANTHER" id="PTHR34773">
    <property type="entry name" value="FLAGELLAR SECRETION CHAPERONE FLIS"/>
    <property type="match status" value="1"/>
</dbReference>
<dbReference type="NCBIfam" id="TIGR00208">
    <property type="entry name" value="fliS"/>
    <property type="match status" value="1"/>
</dbReference>
<dbReference type="CDD" id="cd16098">
    <property type="entry name" value="FliS"/>
    <property type="match status" value="1"/>
</dbReference>
<evidence type="ECO:0000256" key="6">
    <source>
        <dbReference type="PIRNR" id="PIRNR039090"/>
    </source>
</evidence>
<dbReference type="STRING" id="1045775.SAMN05216378_5689"/>
<dbReference type="PIRSF" id="PIRSF039090">
    <property type="entry name" value="Flis"/>
    <property type="match status" value="1"/>
</dbReference>
<keyword evidence="7" id="KW-0966">Cell projection</keyword>
<dbReference type="PANTHER" id="PTHR34773:SF1">
    <property type="entry name" value="FLAGELLAR SECRETION CHAPERONE FLIS"/>
    <property type="match status" value="1"/>
</dbReference>
<keyword evidence="7" id="KW-0969">Cilium</keyword>
<keyword evidence="5" id="KW-0143">Chaperone</keyword>
<dbReference type="GO" id="GO:0005829">
    <property type="term" value="C:cytosol"/>
    <property type="evidence" value="ECO:0007669"/>
    <property type="project" value="UniProtKB-SubCell"/>
</dbReference>
<evidence type="ECO:0000256" key="3">
    <source>
        <dbReference type="ARBA" id="ARBA00022490"/>
    </source>
</evidence>
<reference evidence="8" key="1">
    <citation type="submission" date="2016-10" db="EMBL/GenBank/DDBJ databases">
        <authorList>
            <person name="Varghese N."/>
            <person name="Submissions S."/>
        </authorList>
    </citation>
    <scope>NUCLEOTIDE SEQUENCE [LARGE SCALE GENOMIC DNA]</scope>
    <source>
        <strain evidence="8">CGMCC 1.10784</strain>
    </source>
</reference>
<dbReference type="InterPro" id="IPR003713">
    <property type="entry name" value="FliS"/>
</dbReference>
<dbReference type="Pfam" id="PF02561">
    <property type="entry name" value="FliS"/>
    <property type="match status" value="1"/>
</dbReference>
<dbReference type="Proteomes" id="UP000198855">
    <property type="component" value="Unassembled WGS sequence"/>
</dbReference>
<name>A0A1I2H5R7_9BACL</name>
<evidence type="ECO:0000256" key="2">
    <source>
        <dbReference type="ARBA" id="ARBA00008787"/>
    </source>
</evidence>
<evidence type="ECO:0000256" key="1">
    <source>
        <dbReference type="ARBA" id="ARBA00004514"/>
    </source>
</evidence>
<accession>A0A1I2H5R7</accession>
<keyword evidence="8" id="KW-1185">Reference proteome</keyword>
<dbReference type="EMBL" id="FOMT01000006">
    <property type="protein sequence ID" value="SFF25032.1"/>
    <property type="molecule type" value="Genomic_DNA"/>
</dbReference>
<comment type="subcellular location">
    <subcellularLocation>
        <location evidence="1 6">Cytoplasm</location>
        <location evidence="1 6">Cytosol</location>
    </subcellularLocation>
</comment>
<keyword evidence="7" id="KW-0282">Flagellum</keyword>
<gene>
    <name evidence="7" type="ORF">SAMN05216378_5689</name>
</gene>
<dbReference type="SUPFAM" id="SSF101116">
    <property type="entry name" value="Flagellar export chaperone FliS"/>
    <property type="match status" value="1"/>
</dbReference>
<evidence type="ECO:0000313" key="8">
    <source>
        <dbReference type="Proteomes" id="UP000198855"/>
    </source>
</evidence>
<organism evidence="7 8">
    <name type="scientific">Paenibacillus catalpae</name>
    <dbReference type="NCBI Taxonomy" id="1045775"/>
    <lineage>
        <taxon>Bacteria</taxon>
        <taxon>Bacillati</taxon>
        <taxon>Bacillota</taxon>
        <taxon>Bacilli</taxon>
        <taxon>Bacillales</taxon>
        <taxon>Paenibacillaceae</taxon>
        <taxon>Paenibacillus</taxon>
    </lineage>
</organism>
<protein>
    <recommendedName>
        <fullName evidence="6">Flagellar secretion chaperone FliS</fullName>
    </recommendedName>
</protein>
<dbReference type="GO" id="GO:0044780">
    <property type="term" value="P:bacterial-type flagellum assembly"/>
    <property type="evidence" value="ECO:0007669"/>
    <property type="project" value="InterPro"/>
</dbReference>
<evidence type="ECO:0000256" key="5">
    <source>
        <dbReference type="ARBA" id="ARBA00023186"/>
    </source>
</evidence>
<dbReference type="Gene3D" id="1.20.120.340">
    <property type="entry name" value="Flagellar protein FliS"/>
    <property type="match status" value="1"/>
</dbReference>